<dbReference type="SMART" id="SM00343">
    <property type="entry name" value="ZnF_C2HC"/>
    <property type="match status" value="1"/>
</dbReference>
<dbReference type="Gene3D" id="4.10.60.10">
    <property type="entry name" value="Zinc finger, CCHC-type"/>
    <property type="match status" value="1"/>
</dbReference>
<dbReference type="GO" id="GO:0008270">
    <property type="term" value="F:zinc ion binding"/>
    <property type="evidence" value="ECO:0007669"/>
    <property type="project" value="UniProtKB-KW"/>
</dbReference>
<dbReference type="PROSITE" id="PS50158">
    <property type="entry name" value="ZF_CCHC"/>
    <property type="match status" value="1"/>
</dbReference>
<accession>A0A8S9IVE3</accession>
<evidence type="ECO:0000256" key="2">
    <source>
        <dbReference type="SAM" id="MobiDB-lite"/>
    </source>
</evidence>
<protein>
    <recommendedName>
        <fullName evidence="3">CCHC-type domain-containing protein</fullName>
    </recommendedName>
</protein>
<name>A0A8S9IVE3_BRACR</name>
<sequence>MATVQHGQQIPHGPQVQAPTQQYPQVPVKPVPGVFQVPPPPPAFPVRVPEVDETFIRVLGQMKYVSLEHFSGTMEPTIAQDWKHSLDKCLKTISFPPRLNLNIAELYLSGDASVWWDGVRSMHRGELTYEDFLHAFSKKYFLREALHQKKNDFKHLRRFLDGMRVELHGRCSVVFYTSLEDLVEKAAVHEKCMAEEQKFVKAAQPKTGWSSEAQQRTWDKPTPEALVAAAARNCFGCDQPGHIIRDCPRRGNAALPPPLKRLAIAPRLFAVGDARGAEPIADEAVATDLATIGVRTKLHAPPEVSSSTREKPRASAGNCIRHRCRRAPPSLRCRPPPFSAASVRRCTPPVSHRLFPPAGDPRRLLGLLRRVDSASQLGDSVNRLV</sequence>
<evidence type="ECO:0000259" key="3">
    <source>
        <dbReference type="PROSITE" id="PS50158"/>
    </source>
</evidence>
<evidence type="ECO:0000313" key="4">
    <source>
        <dbReference type="EMBL" id="KAF2573006.1"/>
    </source>
</evidence>
<dbReference type="InterPro" id="IPR036875">
    <property type="entry name" value="Znf_CCHC_sf"/>
</dbReference>
<reference evidence="4" key="1">
    <citation type="submission" date="2019-12" db="EMBL/GenBank/DDBJ databases">
        <title>Genome sequencing and annotation of Brassica cretica.</title>
        <authorList>
            <person name="Studholme D.J."/>
            <person name="Sarris P.F."/>
        </authorList>
    </citation>
    <scope>NUCLEOTIDE SEQUENCE</scope>
    <source>
        <strain evidence="4">PFS-102/07</strain>
        <tissue evidence="4">Leaf</tissue>
    </source>
</reference>
<keyword evidence="1" id="KW-0862">Zinc</keyword>
<feature type="region of interest" description="Disordered" evidence="2">
    <location>
        <begin position="1"/>
        <end position="20"/>
    </location>
</feature>
<keyword evidence="1" id="KW-0863">Zinc-finger</keyword>
<evidence type="ECO:0000256" key="1">
    <source>
        <dbReference type="PROSITE-ProRule" id="PRU00047"/>
    </source>
</evidence>
<dbReference type="GO" id="GO:0003676">
    <property type="term" value="F:nucleic acid binding"/>
    <property type="evidence" value="ECO:0007669"/>
    <property type="project" value="InterPro"/>
</dbReference>
<organism evidence="4">
    <name type="scientific">Brassica cretica</name>
    <name type="common">Mustard</name>
    <dbReference type="NCBI Taxonomy" id="69181"/>
    <lineage>
        <taxon>Eukaryota</taxon>
        <taxon>Viridiplantae</taxon>
        <taxon>Streptophyta</taxon>
        <taxon>Embryophyta</taxon>
        <taxon>Tracheophyta</taxon>
        <taxon>Spermatophyta</taxon>
        <taxon>Magnoliopsida</taxon>
        <taxon>eudicotyledons</taxon>
        <taxon>Gunneridae</taxon>
        <taxon>Pentapetalae</taxon>
        <taxon>rosids</taxon>
        <taxon>malvids</taxon>
        <taxon>Brassicales</taxon>
        <taxon>Brassicaceae</taxon>
        <taxon>Brassiceae</taxon>
        <taxon>Brassica</taxon>
    </lineage>
</organism>
<comment type="caution">
    <text evidence="4">The sequence shown here is derived from an EMBL/GenBank/DDBJ whole genome shotgun (WGS) entry which is preliminary data.</text>
</comment>
<gene>
    <name evidence="4" type="ORF">F2Q70_00003206</name>
</gene>
<keyword evidence="1" id="KW-0479">Metal-binding</keyword>
<dbReference type="InterPro" id="IPR001878">
    <property type="entry name" value="Znf_CCHC"/>
</dbReference>
<proteinExistence type="predicted"/>
<feature type="domain" description="CCHC-type" evidence="3">
    <location>
        <begin position="234"/>
        <end position="249"/>
    </location>
</feature>
<dbReference type="AlphaFoldDB" id="A0A8S9IVE3"/>
<dbReference type="SUPFAM" id="SSF57756">
    <property type="entry name" value="Retrovirus zinc finger-like domains"/>
    <property type="match status" value="1"/>
</dbReference>
<dbReference type="EMBL" id="QGKY02001015">
    <property type="protein sequence ID" value="KAF2573006.1"/>
    <property type="molecule type" value="Genomic_DNA"/>
</dbReference>
<dbReference type="Pfam" id="PF00098">
    <property type="entry name" value="zf-CCHC"/>
    <property type="match status" value="1"/>
</dbReference>